<organism evidence="4 5">
    <name type="scientific">Halocaridina rubra</name>
    <name type="common">Hawaiian red shrimp</name>
    <dbReference type="NCBI Taxonomy" id="373956"/>
    <lineage>
        <taxon>Eukaryota</taxon>
        <taxon>Metazoa</taxon>
        <taxon>Ecdysozoa</taxon>
        <taxon>Arthropoda</taxon>
        <taxon>Crustacea</taxon>
        <taxon>Multicrustacea</taxon>
        <taxon>Malacostraca</taxon>
        <taxon>Eumalacostraca</taxon>
        <taxon>Eucarida</taxon>
        <taxon>Decapoda</taxon>
        <taxon>Pleocyemata</taxon>
        <taxon>Caridea</taxon>
        <taxon>Atyoidea</taxon>
        <taxon>Atyidae</taxon>
        <taxon>Halocaridina</taxon>
    </lineage>
</organism>
<evidence type="ECO:0000256" key="2">
    <source>
        <dbReference type="ARBA" id="ARBA00022737"/>
    </source>
</evidence>
<dbReference type="AlphaFoldDB" id="A0AAN8WZK1"/>
<dbReference type="Proteomes" id="UP001381693">
    <property type="component" value="Unassembled WGS sequence"/>
</dbReference>
<keyword evidence="2" id="KW-0677">Repeat</keyword>
<dbReference type="SMART" id="SM00369">
    <property type="entry name" value="LRR_TYP"/>
    <property type="match status" value="4"/>
</dbReference>
<evidence type="ECO:0000313" key="5">
    <source>
        <dbReference type="Proteomes" id="UP001381693"/>
    </source>
</evidence>
<dbReference type="PANTHER" id="PTHR48051:SF62">
    <property type="entry name" value="LEUCINE-RICH REPEAT-CONTAINING PROTEIN 57"/>
    <property type="match status" value="1"/>
</dbReference>
<dbReference type="InterPro" id="IPR001611">
    <property type="entry name" value="Leu-rich_rpt"/>
</dbReference>
<dbReference type="InterPro" id="IPR032675">
    <property type="entry name" value="LRR_dom_sf"/>
</dbReference>
<reference evidence="4 5" key="1">
    <citation type="submission" date="2023-11" db="EMBL/GenBank/DDBJ databases">
        <title>Halocaridina rubra genome assembly.</title>
        <authorList>
            <person name="Smith C."/>
        </authorList>
    </citation>
    <scope>NUCLEOTIDE SEQUENCE [LARGE SCALE GENOMIC DNA]</scope>
    <source>
        <strain evidence="4">EP-1</strain>
        <tissue evidence="4">Whole</tissue>
    </source>
</reference>
<dbReference type="PANTHER" id="PTHR48051">
    <property type="match status" value="1"/>
</dbReference>
<protein>
    <submittedName>
        <fullName evidence="4">Leucine-rich repeat-containing protein 57</fullName>
    </submittedName>
</protein>
<proteinExistence type="predicted"/>
<name>A0AAN8WZK1_HALRR</name>
<dbReference type="InterPro" id="IPR050216">
    <property type="entry name" value="LRR_domain-containing"/>
</dbReference>
<dbReference type="Pfam" id="PF12799">
    <property type="entry name" value="LRR_4"/>
    <property type="match status" value="1"/>
</dbReference>
<accession>A0AAN8WZK1</accession>
<feature type="non-terminal residue" evidence="4">
    <location>
        <position position="241"/>
    </location>
</feature>
<dbReference type="Gene3D" id="3.80.10.10">
    <property type="entry name" value="Ribonuclease Inhibitor"/>
    <property type="match status" value="1"/>
</dbReference>
<evidence type="ECO:0000259" key="3">
    <source>
        <dbReference type="Pfam" id="PF23598"/>
    </source>
</evidence>
<keyword evidence="1" id="KW-0433">Leucine-rich repeat</keyword>
<keyword evidence="5" id="KW-1185">Reference proteome</keyword>
<dbReference type="Pfam" id="PF23598">
    <property type="entry name" value="LRR_14"/>
    <property type="match status" value="1"/>
</dbReference>
<dbReference type="PRINTS" id="PR00019">
    <property type="entry name" value="LEURICHRPT"/>
</dbReference>
<dbReference type="InterPro" id="IPR025875">
    <property type="entry name" value="Leu-rich_rpt_4"/>
</dbReference>
<dbReference type="GO" id="GO:0005737">
    <property type="term" value="C:cytoplasm"/>
    <property type="evidence" value="ECO:0007669"/>
    <property type="project" value="TreeGrafter"/>
</dbReference>
<feature type="domain" description="Disease resistance R13L4/SHOC-2-like LRR" evidence="3">
    <location>
        <begin position="36"/>
        <end position="109"/>
    </location>
</feature>
<gene>
    <name evidence="4" type="primary">LRRC57</name>
    <name evidence="4" type="ORF">SK128_023986</name>
</gene>
<sequence length="241" mass="25984">LAVASDCHLYHLAKMGQTSSSGVKAHMETAQKTGALVLSNRKLNEVPDLSAVIKVLRTLDLSSNKLPALPSSVCDLSNLKHLNVNNNKINSLPDDLGKLTKLESLSLSSNSVISLPQSLSDLKHLKSVIMSDNQITEFPLCLCGLPQLDVVDLSGNQITNVPDGIEGLQAVEVNLNMNQISTISPSVAACPRLKTLRLEENCLSLAGVPFELLTDSNVSLLCMDGNLFQMKEFEETEGYAK</sequence>
<dbReference type="FunFam" id="3.80.10.10:FF:000230">
    <property type="entry name" value="Leucine-rich repeat-containing protein 57"/>
    <property type="match status" value="1"/>
</dbReference>
<dbReference type="InterPro" id="IPR055414">
    <property type="entry name" value="LRR_R13L4/SHOC2-like"/>
</dbReference>
<feature type="non-terminal residue" evidence="4">
    <location>
        <position position="1"/>
    </location>
</feature>
<dbReference type="InterPro" id="IPR003591">
    <property type="entry name" value="Leu-rich_rpt_typical-subtyp"/>
</dbReference>
<evidence type="ECO:0000313" key="4">
    <source>
        <dbReference type="EMBL" id="KAK7071623.1"/>
    </source>
</evidence>
<dbReference type="PROSITE" id="PS51450">
    <property type="entry name" value="LRR"/>
    <property type="match status" value="3"/>
</dbReference>
<comment type="caution">
    <text evidence="4">The sequence shown here is derived from an EMBL/GenBank/DDBJ whole genome shotgun (WGS) entry which is preliminary data.</text>
</comment>
<dbReference type="EMBL" id="JAXCGZ010014151">
    <property type="protein sequence ID" value="KAK7071623.1"/>
    <property type="molecule type" value="Genomic_DNA"/>
</dbReference>
<dbReference type="SUPFAM" id="SSF52058">
    <property type="entry name" value="L domain-like"/>
    <property type="match status" value="1"/>
</dbReference>
<evidence type="ECO:0000256" key="1">
    <source>
        <dbReference type="ARBA" id="ARBA00022614"/>
    </source>
</evidence>